<protein>
    <submittedName>
        <fullName evidence="2">Ribosomal protein S18 acetylase RimI-like enzyme</fullName>
    </submittedName>
</protein>
<evidence type="ECO:0000313" key="3">
    <source>
        <dbReference type="Proteomes" id="UP001268819"/>
    </source>
</evidence>
<dbReference type="SUPFAM" id="SSF55729">
    <property type="entry name" value="Acyl-CoA N-acyltransferases (Nat)"/>
    <property type="match status" value="1"/>
</dbReference>
<dbReference type="Pfam" id="PF00583">
    <property type="entry name" value="Acetyltransf_1"/>
    <property type="match status" value="1"/>
</dbReference>
<name>A0ABU1Q4U5_9PSEU</name>
<evidence type="ECO:0000259" key="1">
    <source>
        <dbReference type="PROSITE" id="PS51186"/>
    </source>
</evidence>
<feature type="domain" description="N-acetyltransferase" evidence="1">
    <location>
        <begin position="100"/>
        <end position="252"/>
    </location>
</feature>
<reference evidence="2 3" key="1">
    <citation type="submission" date="2023-07" db="EMBL/GenBank/DDBJ databases">
        <title>Sequencing the genomes of 1000 actinobacteria strains.</title>
        <authorList>
            <person name="Klenk H.-P."/>
        </authorList>
    </citation>
    <scope>NUCLEOTIDE SEQUENCE [LARGE SCALE GENOMIC DNA]</scope>
    <source>
        <strain evidence="2 3">DSM 43749</strain>
    </source>
</reference>
<dbReference type="InterPro" id="IPR000182">
    <property type="entry name" value="GNAT_dom"/>
</dbReference>
<proteinExistence type="predicted"/>
<accession>A0ABU1Q4U5</accession>
<gene>
    <name evidence="2" type="ORF">J2S66_006311</name>
</gene>
<keyword evidence="3" id="KW-1185">Reference proteome</keyword>
<evidence type="ECO:0000313" key="2">
    <source>
        <dbReference type="EMBL" id="MDR6597927.1"/>
    </source>
</evidence>
<sequence>MRELPTPADVAAANPDLLVRWAAQVLLPGHWRGGGAAWAHGDAVAVLAPGLNRRDRLVAAGPVDDVAVLLRAHTGPGVTPLVTEELAVGLDRPDRIVFGWMERDGRLPDDPISSRWVPEWLGEDERDAVESLLRKASPHSYVWPHEPGPSRWAGIRVDGVLAAVAADAWSAPGVGFLAGVATHPDHRGRSLSTAVCAFVARDLLAEHGGCALMVHADNPAAIAVYRRLGFAYRSVAALPGPDRAVGDAAAPRPPRHAAGVPGAADFSGLLHAYGVASDTPAHLAALTGDDPAARARAARHLRSAVVHQSTVWSVTPHALPAVLAALSDPRAADVRGDLLDFLDEVLDGCRPDRRAEFESLARPARDVDGEVAALIAEGRDEEVYELDGLADAVWARAALGCLDQLPAIRAAVTPLLDDPEVGAAARAVLRSRG</sequence>
<dbReference type="PROSITE" id="PS51186">
    <property type="entry name" value="GNAT"/>
    <property type="match status" value="1"/>
</dbReference>
<dbReference type="EMBL" id="JAVDSG010000001">
    <property type="protein sequence ID" value="MDR6597927.1"/>
    <property type="molecule type" value="Genomic_DNA"/>
</dbReference>
<comment type="caution">
    <text evidence="2">The sequence shown here is derived from an EMBL/GenBank/DDBJ whole genome shotgun (WGS) entry which is preliminary data.</text>
</comment>
<dbReference type="Proteomes" id="UP001268819">
    <property type="component" value="Unassembled WGS sequence"/>
</dbReference>
<organism evidence="2 3">
    <name type="scientific">Saccharothrix longispora</name>
    <dbReference type="NCBI Taxonomy" id="33920"/>
    <lineage>
        <taxon>Bacteria</taxon>
        <taxon>Bacillati</taxon>
        <taxon>Actinomycetota</taxon>
        <taxon>Actinomycetes</taxon>
        <taxon>Pseudonocardiales</taxon>
        <taxon>Pseudonocardiaceae</taxon>
        <taxon>Saccharothrix</taxon>
    </lineage>
</organism>
<dbReference type="InterPro" id="IPR016181">
    <property type="entry name" value="Acyl_CoA_acyltransferase"/>
</dbReference>
<dbReference type="RefSeq" id="WP_310311731.1">
    <property type="nucleotide sequence ID" value="NZ_BAAAXB010000001.1"/>
</dbReference>
<dbReference type="Gene3D" id="3.40.630.30">
    <property type="match status" value="1"/>
</dbReference>